<sequence>MTASSFKIVIVGAGPAGLLLGLLLAKQNIPVTIVEQSSKLDENPRATHYGPPAIKILNGAGIGDELRSKGLLVDTVAWRRLDGSYIAGLNHATEKDSPDRMVALPLNEVAQLLKDHGAKSPSLSYLFNHSVISIGQDESKAWINALDKTTEKEVLLEADYIVGCDGANSIIRRSLFGDMGFPGRTWDEQIVATNIYYDFEKFDYCDSNFIIDPKHWYMAAKITKDGLWRVTYGETSGLTRDELIARQPKKFEEMLPGNPKPDQYKLASISPYKVHQRLAERMRVGRFLLAADAAHLCNPFGGLGLTGGVVDVQGLYECIQGIYLGKADASILDVYSEVRRQKYKEIVDPISSSNLRRMFTGDAAKVLETDQFLQMCKKAETDSELAARMLQVSYPYEYGMFENRD</sequence>
<organism evidence="6 7">
    <name type="scientific">Fusarium acuminatum</name>
    <dbReference type="NCBI Taxonomy" id="5515"/>
    <lineage>
        <taxon>Eukaryota</taxon>
        <taxon>Fungi</taxon>
        <taxon>Dikarya</taxon>
        <taxon>Ascomycota</taxon>
        <taxon>Pezizomycotina</taxon>
        <taxon>Sordariomycetes</taxon>
        <taxon>Hypocreomycetidae</taxon>
        <taxon>Hypocreales</taxon>
        <taxon>Nectriaceae</taxon>
        <taxon>Fusarium</taxon>
        <taxon>Fusarium tricinctum species complex</taxon>
    </lineage>
</organism>
<dbReference type="InterPro" id="IPR002938">
    <property type="entry name" value="FAD-bd"/>
</dbReference>
<keyword evidence="4" id="KW-0520">NAD</keyword>
<dbReference type="Proteomes" id="UP001489902">
    <property type="component" value="Chromosome 3"/>
</dbReference>
<dbReference type="Gene3D" id="3.50.50.60">
    <property type="entry name" value="FAD/NAD(P)-binding domain"/>
    <property type="match status" value="1"/>
</dbReference>
<accession>A0ABZ2WUX1</accession>
<dbReference type="InterPro" id="IPR050631">
    <property type="entry name" value="PheA/TfdB_FAD_monoxygenase"/>
</dbReference>
<gene>
    <name evidence="6" type="ORF">QYS62_005141</name>
</gene>
<evidence type="ECO:0000256" key="2">
    <source>
        <dbReference type="ARBA" id="ARBA00022827"/>
    </source>
</evidence>
<keyword evidence="6" id="KW-0503">Monooxygenase</keyword>
<keyword evidence="1" id="KW-0285">Flavoprotein</keyword>
<keyword evidence="3" id="KW-0560">Oxidoreductase</keyword>
<dbReference type="InterPro" id="IPR036188">
    <property type="entry name" value="FAD/NAD-bd_sf"/>
</dbReference>
<dbReference type="PRINTS" id="PR00420">
    <property type="entry name" value="RNGMNOXGNASE"/>
</dbReference>
<evidence type="ECO:0000256" key="1">
    <source>
        <dbReference type="ARBA" id="ARBA00022630"/>
    </source>
</evidence>
<evidence type="ECO:0000259" key="5">
    <source>
        <dbReference type="Pfam" id="PF01494"/>
    </source>
</evidence>
<dbReference type="Pfam" id="PF01494">
    <property type="entry name" value="FAD_binding_3"/>
    <property type="match status" value="1"/>
</dbReference>
<dbReference type="Gene3D" id="3.30.70.2450">
    <property type="match status" value="1"/>
</dbReference>
<dbReference type="PANTHER" id="PTHR43476">
    <property type="entry name" value="3-(3-HYDROXY-PHENYL)PROPIONATE/3-HYDROXYCINNAMIC ACID HYDROXYLASE"/>
    <property type="match status" value="1"/>
</dbReference>
<dbReference type="PANTHER" id="PTHR43476:SF4">
    <property type="entry name" value="BLR0106 PROTEIN"/>
    <property type="match status" value="1"/>
</dbReference>
<dbReference type="EMBL" id="CP151262">
    <property type="protein sequence ID" value="WZH44125.1"/>
    <property type="molecule type" value="Genomic_DNA"/>
</dbReference>
<proteinExistence type="predicted"/>
<evidence type="ECO:0000256" key="3">
    <source>
        <dbReference type="ARBA" id="ARBA00023002"/>
    </source>
</evidence>
<evidence type="ECO:0000313" key="7">
    <source>
        <dbReference type="Proteomes" id="UP001489902"/>
    </source>
</evidence>
<dbReference type="GO" id="GO:0004497">
    <property type="term" value="F:monooxygenase activity"/>
    <property type="evidence" value="ECO:0007669"/>
    <property type="project" value="UniProtKB-KW"/>
</dbReference>
<evidence type="ECO:0000256" key="4">
    <source>
        <dbReference type="ARBA" id="ARBA00023027"/>
    </source>
</evidence>
<feature type="domain" description="FAD-binding" evidence="5">
    <location>
        <begin position="7"/>
        <end position="348"/>
    </location>
</feature>
<protein>
    <submittedName>
        <fullName evidence="6">Monooxygenase</fullName>
    </submittedName>
</protein>
<evidence type="ECO:0000313" key="6">
    <source>
        <dbReference type="EMBL" id="WZH44125.1"/>
    </source>
</evidence>
<keyword evidence="7" id="KW-1185">Reference proteome</keyword>
<keyword evidence="2" id="KW-0274">FAD</keyword>
<reference evidence="6 7" key="1">
    <citation type="submission" date="2024-04" db="EMBL/GenBank/DDBJ databases">
        <title>Complete genome sequence of Fusarium acuminatum.</title>
        <authorList>
            <person name="Lan B."/>
        </authorList>
    </citation>
    <scope>NUCLEOTIDE SEQUENCE [LARGE SCALE GENOMIC DNA]</scope>
    <source>
        <strain evidence="6">1A</strain>
    </source>
</reference>
<dbReference type="SUPFAM" id="SSF51905">
    <property type="entry name" value="FAD/NAD(P)-binding domain"/>
    <property type="match status" value="1"/>
</dbReference>
<name>A0ABZ2WUX1_9HYPO</name>